<dbReference type="InterPro" id="IPR043876">
    <property type="entry name" value="DUF5856"/>
</dbReference>
<accession>A0A6J5MZZ9</accession>
<protein>
    <submittedName>
        <fullName evidence="1">Uncharacterized protein</fullName>
    </submittedName>
</protein>
<gene>
    <name evidence="1" type="ORF">UFOVP586_18</name>
</gene>
<name>A0A6J5MZZ9_9CAUD</name>
<dbReference type="EMBL" id="LR796553">
    <property type="protein sequence ID" value="CAB4151421.1"/>
    <property type="molecule type" value="Genomic_DNA"/>
</dbReference>
<proteinExistence type="predicted"/>
<organism evidence="1">
    <name type="scientific">uncultured Caudovirales phage</name>
    <dbReference type="NCBI Taxonomy" id="2100421"/>
    <lineage>
        <taxon>Viruses</taxon>
        <taxon>Duplodnaviria</taxon>
        <taxon>Heunggongvirae</taxon>
        <taxon>Uroviricota</taxon>
        <taxon>Caudoviricetes</taxon>
        <taxon>Peduoviridae</taxon>
        <taxon>Maltschvirus</taxon>
        <taxon>Maltschvirus maltsch</taxon>
    </lineage>
</organism>
<evidence type="ECO:0000313" key="1">
    <source>
        <dbReference type="EMBL" id="CAB4151421.1"/>
    </source>
</evidence>
<reference evidence="1" key="1">
    <citation type="submission" date="2020-04" db="EMBL/GenBank/DDBJ databases">
        <authorList>
            <person name="Chiriac C."/>
            <person name="Salcher M."/>
            <person name="Ghai R."/>
            <person name="Kavagutti S V."/>
        </authorList>
    </citation>
    <scope>NUCLEOTIDE SEQUENCE</scope>
</reference>
<sequence length="124" mass="14119">MSDIKKASDFIGCLFLARDVVHSVHLNTRSYAKHKALQKFYENIIDLADSFAEAYQGRHGLIGSIGLQSAKKTANVTEFLESQLKEIEKCRYEVCEKDDTPLQNLIDGIVELYLSTLYKLRFLS</sequence>
<dbReference type="Pfam" id="PF19174">
    <property type="entry name" value="DUF5856"/>
    <property type="match status" value="1"/>
</dbReference>